<dbReference type="Gene3D" id="3.30.70.1070">
    <property type="entry name" value="Sporulation related repeat"/>
    <property type="match status" value="1"/>
</dbReference>
<dbReference type="Pfam" id="PF18990">
    <property type="entry name" value="DUF5723"/>
    <property type="match status" value="1"/>
</dbReference>
<dbReference type="InterPro" id="IPR036680">
    <property type="entry name" value="SPOR-like_sf"/>
</dbReference>
<name>A0A382B258_9ZZZZ</name>
<evidence type="ECO:0000259" key="1">
    <source>
        <dbReference type="PROSITE" id="PS51724"/>
    </source>
</evidence>
<evidence type="ECO:0000313" key="2">
    <source>
        <dbReference type="EMBL" id="SVB07684.1"/>
    </source>
</evidence>
<dbReference type="PROSITE" id="PS51724">
    <property type="entry name" value="SPOR"/>
    <property type="match status" value="1"/>
</dbReference>
<proteinExistence type="predicted"/>
<dbReference type="GO" id="GO:0042834">
    <property type="term" value="F:peptidoglycan binding"/>
    <property type="evidence" value="ECO:0007669"/>
    <property type="project" value="InterPro"/>
</dbReference>
<protein>
    <recommendedName>
        <fullName evidence="1">SPOR domain-containing protein</fullName>
    </recommendedName>
</protein>
<dbReference type="EMBL" id="UINC01027803">
    <property type="protein sequence ID" value="SVB07684.1"/>
    <property type="molecule type" value="Genomic_DNA"/>
</dbReference>
<feature type="domain" description="SPOR" evidence="1">
    <location>
        <begin position="76"/>
        <end position="154"/>
    </location>
</feature>
<dbReference type="InterPro" id="IPR007730">
    <property type="entry name" value="SPOR-like_dom"/>
</dbReference>
<gene>
    <name evidence="2" type="ORF">METZ01_LOCUS160538</name>
</gene>
<dbReference type="SUPFAM" id="SSF110997">
    <property type="entry name" value="Sporulation related repeat"/>
    <property type="match status" value="1"/>
</dbReference>
<dbReference type="AlphaFoldDB" id="A0A382B258"/>
<organism evidence="2">
    <name type="scientific">marine metagenome</name>
    <dbReference type="NCBI Taxonomy" id="408172"/>
    <lineage>
        <taxon>unclassified sequences</taxon>
        <taxon>metagenomes</taxon>
        <taxon>ecological metagenomes</taxon>
    </lineage>
</organism>
<accession>A0A382B258</accession>
<sequence>VLITGFLLAGGVTDTNPIQTATAGAYLTRTIDNDALGVNPASLGYYGKPIIFGAAEDGKLDTLRLMEKDTVSVSVDSTQNYYSVQLIANPSKKRVKETKKTFYRQFDKNIPWAITKIDSLYKLQVGDYHNRDTVDAFRDTVIGRGFKDAWIVTRNRPLEEPEQIPYFTLTLAGAGLYAGNNAIYPDWINNQLFGGLDLRGPGKKDDFLSVFPADNWNINMAAGINFMSFTLGNFGLSILQPKVLGSGNFPPAIMDVLFGGVKFEQPKDLSALNLSLLAAAPISMDYGRQLQLPQLKNIVDRFYAGAGLNLLVGLTDIHMDADRLEIITTPDSVLIEGKTTILTNFDLDSPAPALGTGFSLDLGVVADINPHLSVSLSLKDLFGTTTWPERYITENEFSIRLSAEDIDDIQDYNDEQMDSLEQSFTKLDTSYAAGSGKTTYPSQFILGGSYRILQDLIVHASFRHYLNNDYLEGITPQLSIGVEYEPTPVFPIYCGIGIGGLDGFKWGTGFRLNLGAFQWNTGFGQSGGIFNTSKGMCFSTDFRLIF</sequence>
<feature type="non-terminal residue" evidence="2">
    <location>
        <position position="1"/>
    </location>
</feature>
<dbReference type="Gene3D" id="2.40.160.60">
    <property type="entry name" value="Outer membrane protein transport protein (OMPP1/FadL/TodX)"/>
    <property type="match status" value="1"/>
</dbReference>
<dbReference type="InterPro" id="IPR043781">
    <property type="entry name" value="DUF5723"/>
</dbReference>
<reference evidence="2" key="1">
    <citation type="submission" date="2018-05" db="EMBL/GenBank/DDBJ databases">
        <authorList>
            <person name="Lanie J.A."/>
            <person name="Ng W.-L."/>
            <person name="Kazmierczak K.M."/>
            <person name="Andrzejewski T.M."/>
            <person name="Davidsen T.M."/>
            <person name="Wayne K.J."/>
            <person name="Tettelin H."/>
            <person name="Glass J.I."/>
            <person name="Rusch D."/>
            <person name="Podicherti R."/>
            <person name="Tsui H.-C.T."/>
            <person name="Winkler M.E."/>
        </authorList>
    </citation>
    <scope>NUCLEOTIDE SEQUENCE</scope>
</reference>